<accession>A0A2A7S827</accession>
<dbReference type="Proteomes" id="UP000220629">
    <property type="component" value="Unassembled WGS sequence"/>
</dbReference>
<organism evidence="1 2">
    <name type="scientific">Burkholderia gladioli</name>
    <name type="common">Pseudomonas marginata</name>
    <name type="synonym">Phytomonas marginata</name>
    <dbReference type="NCBI Taxonomy" id="28095"/>
    <lineage>
        <taxon>Bacteria</taxon>
        <taxon>Pseudomonadati</taxon>
        <taxon>Pseudomonadota</taxon>
        <taxon>Betaproteobacteria</taxon>
        <taxon>Burkholderiales</taxon>
        <taxon>Burkholderiaceae</taxon>
        <taxon>Burkholderia</taxon>
    </lineage>
</organism>
<reference evidence="2" key="1">
    <citation type="submission" date="2017-09" db="EMBL/GenBank/DDBJ databases">
        <title>FDA dAtabase for Regulatory Grade micrObial Sequences (FDA-ARGOS): Supporting development and validation of Infectious Disease Dx tests.</title>
        <authorList>
            <person name="Minogue T."/>
            <person name="Wolcott M."/>
            <person name="Wasieloski L."/>
            <person name="Aguilar W."/>
            <person name="Moore D."/>
            <person name="Tallon L."/>
            <person name="Sadzewicz L."/>
            <person name="Ott S."/>
            <person name="Zhao X."/>
            <person name="Nagaraj S."/>
            <person name="Vavikolanu K."/>
            <person name="Aluvathingal J."/>
            <person name="Nadendla S."/>
            <person name="Sichtig H."/>
        </authorList>
    </citation>
    <scope>NUCLEOTIDE SEQUENCE [LARGE SCALE GENOMIC DNA]</scope>
    <source>
        <strain evidence="2">FDAARGOS_390</strain>
    </source>
</reference>
<evidence type="ECO:0000313" key="1">
    <source>
        <dbReference type="EMBL" id="PEH39721.1"/>
    </source>
</evidence>
<protein>
    <submittedName>
        <fullName evidence="1">Uncharacterized protein</fullName>
    </submittedName>
</protein>
<dbReference type="EMBL" id="PDDY01000004">
    <property type="protein sequence ID" value="PEH39721.1"/>
    <property type="molecule type" value="Genomic_DNA"/>
</dbReference>
<name>A0A2A7S827_BURGA</name>
<proteinExistence type="predicted"/>
<evidence type="ECO:0000313" key="2">
    <source>
        <dbReference type="Proteomes" id="UP000220629"/>
    </source>
</evidence>
<sequence>MSEVFVSLAREVFAAACEAGRCQMPAGTAKFAEHLDNGGKSAPDTLESLGQQLVTQFPFLRHRSLASEQCDESVREKWEAAVRAVLERLRSWTASNPLAFEELSILLYTIDALGLDSADAEHVASQLRNEALAGGLYHFICSAEVRSFSPGHDRVHNADQEIKKAAAEGNFLRISHIVPQVMPEPRAALWSAVRLLWRLDSAKLADAVTVKDSVFLTLLVRFTLQDEFSALAVLVPITWVKYVGIEDMESAHRRAGTDLKQVDLIRQLLLQAADTTAWTGLLNALVRAPESGSLVCAALPKVLASLQLPHWKAFVSAVSLSFSKRSADPMARIMAALALEVGESAANALWSMCFDQWNDWNYGKSEHQVYLFSPTACAFDYPVAMYYSKIPGHERDKLEAALTLAVDTIEQQWFNSSTDLITERNRLLCRLRLVVHGRMLASGEVHLLPPEIEPPDAYTSVRYSYFEI</sequence>
<comment type="caution">
    <text evidence="1">The sequence shown here is derived from an EMBL/GenBank/DDBJ whole genome shotgun (WGS) entry which is preliminary data.</text>
</comment>
<gene>
    <name evidence="1" type="ORF">CRM94_36345</name>
</gene>
<dbReference type="AlphaFoldDB" id="A0A2A7S827"/>
<dbReference type="RefSeq" id="WP_098154590.1">
    <property type="nucleotide sequence ID" value="NZ_CADEXX010000034.1"/>
</dbReference>